<dbReference type="GO" id="GO:0004130">
    <property type="term" value="F:cytochrome-c peroxidase activity"/>
    <property type="evidence" value="ECO:0007669"/>
    <property type="project" value="UniProtKB-EC"/>
</dbReference>
<evidence type="ECO:0000256" key="7">
    <source>
        <dbReference type="ARBA" id="ARBA00023002"/>
    </source>
</evidence>
<feature type="region of interest" description="Disordered" evidence="12">
    <location>
        <begin position="139"/>
        <end position="168"/>
    </location>
</feature>
<comment type="similarity">
    <text evidence="3">Belongs to the peroxidase family. Cytochrome c peroxidase subfamily.</text>
</comment>
<dbReference type="Gene3D" id="1.10.520.10">
    <property type="match status" value="1"/>
</dbReference>
<name>A0ABR2WLL8_9FUNG</name>
<dbReference type="Pfam" id="PF00141">
    <property type="entry name" value="peroxidase"/>
    <property type="match status" value="1"/>
</dbReference>
<dbReference type="InterPro" id="IPR000763">
    <property type="entry name" value="Catalase_peroxidase"/>
</dbReference>
<evidence type="ECO:0000256" key="3">
    <source>
        <dbReference type="ARBA" id="ARBA00005997"/>
    </source>
</evidence>
<protein>
    <recommendedName>
        <fullName evidence="11">Peroxidase</fullName>
        <ecNumber evidence="11">1.11.1.-</ecNumber>
    </recommendedName>
</protein>
<comment type="catalytic activity">
    <reaction evidence="10">
        <text>2 H2O2 = O2 + 2 H2O</text>
        <dbReference type="Rhea" id="RHEA:20309"/>
        <dbReference type="ChEBI" id="CHEBI:15377"/>
        <dbReference type="ChEBI" id="CHEBI:15379"/>
        <dbReference type="ChEBI" id="CHEBI:16240"/>
        <dbReference type="EC" id="1.11.1.21"/>
    </reaction>
</comment>
<gene>
    <name evidence="14" type="primary">CCP1_3</name>
    <name evidence="14" type="ORF">K7432_011904</name>
</gene>
<evidence type="ECO:0000256" key="2">
    <source>
        <dbReference type="ARBA" id="ARBA00003917"/>
    </source>
</evidence>
<reference evidence="14 15" key="1">
    <citation type="submission" date="2023-04" db="EMBL/GenBank/DDBJ databases">
        <title>Genome of Basidiobolus ranarum AG-B5.</title>
        <authorList>
            <person name="Stajich J.E."/>
            <person name="Carter-House D."/>
            <person name="Gryganskyi A."/>
        </authorList>
    </citation>
    <scope>NUCLEOTIDE SEQUENCE [LARGE SCALE GENOMIC DNA]</scope>
    <source>
        <strain evidence="14 15">AG-B5</strain>
    </source>
</reference>
<evidence type="ECO:0000256" key="12">
    <source>
        <dbReference type="SAM" id="MobiDB-lite"/>
    </source>
</evidence>
<evidence type="ECO:0000313" key="15">
    <source>
        <dbReference type="Proteomes" id="UP001479436"/>
    </source>
</evidence>
<comment type="function">
    <text evidence="2">Destroys radicals which are normally produced within the cells and which are toxic to biological systems.</text>
</comment>
<dbReference type="InterPro" id="IPR002207">
    <property type="entry name" value="Peroxidase_I"/>
</dbReference>
<keyword evidence="15" id="KW-1185">Reference proteome</keyword>
<evidence type="ECO:0000256" key="1">
    <source>
        <dbReference type="ARBA" id="ARBA00001970"/>
    </source>
</evidence>
<dbReference type="PROSITE" id="PS00436">
    <property type="entry name" value="PEROXIDASE_2"/>
    <property type="match status" value="1"/>
</dbReference>
<evidence type="ECO:0000256" key="5">
    <source>
        <dbReference type="ARBA" id="ARBA00022617"/>
    </source>
</evidence>
<keyword evidence="4 11" id="KW-0575">Peroxidase</keyword>
<keyword evidence="8" id="KW-0408">Iron</keyword>
<dbReference type="InterPro" id="IPR019794">
    <property type="entry name" value="Peroxidases_AS"/>
</dbReference>
<proteinExistence type="inferred from homology"/>
<evidence type="ECO:0000256" key="11">
    <source>
        <dbReference type="RuleBase" id="RU363051"/>
    </source>
</evidence>
<comment type="caution">
    <text evidence="14">The sequence shown here is derived from an EMBL/GenBank/DDBJ whole genome shotgun (WGS) entry which is preliminary data.</text>
</comment>
<feature type="domain" description="Plant heme peroxidase family profile" evidence="13">
    <location>
        <begin position="111"/>
        <end position="165"/>
    </location>
</feature>
<dbReference type="Proteomes" id="UP001479436">
    <property type="component" value="Unassembled WGS sequence"/>
</dbReference>
<dbReference type="PANTHER" id="PTHR30555:SF0">
    <property type="entry name" value="CATALASE-PEROXIDASE"/>
    <property type="match status" value="1"/>
</dbReference>
<evidence type="ECO:0000256" key="8">
    <source>
        <dbReference type="ARBA" id="ARBA00023004"/>
    </source>
</evidence>
<organism evidence="14 15">
    <name type="scientific">Basidiobolus ranarum</name>
    <dbReference type="NCBI Taxonomy" id="34480"/>
    <lineage>
        <taxon>Eukaryota</taxon>
        <taxon>Fungi</taxon>
        <taxon>Fungi incertae sedis</taxon>
        <taxon>Zoopagomycota</taxon>
        <taxon>Entomophthoromycotina</taxon>
        <taxon>Basidiobolomycetes</taxon>
        <taxon>Basidiobolales</taxon>
        <taxon>Basidiobolaceae</taxon>
        <taxon>Basidiobolus</taxon>
    </lineage>
</organism>
<accession>A0ABR2WLL8</accession>
<evidence type="ECO:0000256" key="6">
    <source>
        <dbReference type="ARBA" id="ARBA00022723"/>
    </source>
</evidence>
<dbReference type="InterPro" id="IPR002016">
    <property type="entry name" value="Haem_peroxidase"/>
</dbReference>
<dbReference type="EMBL" id="JASJQH010000974">
    <property type="protein sequence ID" value="KAK9762399.1"/>
    <property type="molecule type" value="Genomic_DNA"/>
</dbReference>
<evidence type="ECO:0000313" key="14">
    <source>
        <dbReference type="EMBL" id="KAK9762399.1"/>
    </source>
</evidence>
<evidence type="ECO:0000259" key="13">
    <source>
        <dbReference type="Pfam" id="PF00141"/>
    </source>
</evidence>
<keyword evidence="6" id="KW-0479">Metal-binding</keyword>
<keyword evidence="5" id="KW-0349">Heme</keyword>
<comment type="cofactor">
    <cofactor evidence="1">
        <name>heme b</name>
        <dbReference type="ChEBI" id="CHEBI:60344"/>
    </cofactor>
</comment>
<dbReference type="SUPFAM" id="SSF48113">
    <property type="entry name" value="Heme-dependent peroxidases"/>
    <property type="match status" value="1"/>
</dbReference>
<dbReference type="EC" id="1.11.1.-" evidence="11"/>
<sequence>MAFRVISRTVAPASQIRALSATLLGTSRNSMMRSAVRGYSTGPAKKSGSSPMLWALAFAGAGVAGYYMMSPPGKVAPFSSPKSNPGVNVETKQKNNLDYQAIYNDIAELLEDNDYDDGSFAPVLLRLAWHASGTYNKADGSGGSNGATMRFRPEAEHGGNAGLGVARENPRNEWSNYSLETWPY</sequence>
<evidence type="ECO:0000256" key="9">
    <source>
        <dbReference type="ARBA" id="ARBA00023324"/>
    </source>
</evidence>
<keyword evidence="7 11" id="KW-0560">Oxidoreductase</keyword>
<dbReference type="PANTHER" id="PTHR30555">
    <property type="entry name" value="HYDROPEROXIDASE I, BIFUNCTIONAL CATALASE-PEROXIDASE"/>
    <property type="match status" value="1"/>
</dbReference>
<dbReference type="InterPro" id="IPR010255">
    <property type="entry name" value="Haem_peroxidase_sf"/>
</dbReference>
<evidence type="ECO:0000256" key="4">
    <source>
        <dbReference type="ARBA" id="ARBA00022559"/>
    </source>
</evidence>
<keyword evidence="9" id="KW-0376">Hydrogen peroxide</keyword>
<evidence type="ECO:0000256" key="10">
    <source>
        <dbReference type="ARBA" id="ARBA00049145"/>
    </source>
</evidence>
<dbReference type="PRINTS" id="PR00459">
    <property type="entry name" value="ASPEROXIDASE"/>
</dbReference>